<evidence type="ECO:0000313" key="1">
    <source>
        <dbReference type="EMBL" id="EFJ35474.1"/>
    </source>
</evidence>
<accession>D8QXS7</accession>
<dbReference type="KEGG" id="smo:SELMODRAFT_404915"/>
<dbReference type="Gramene" id="EFJ35474">
    <property type="protein sequence ID" value="EFJ35474"/>
    <property type="gene ID" value="SELMODRAFT_404915"/>
</dbReference>
<keyword evidence="2" id="KW-1185">Reference proteome</keyword>
<evidence type="ECO:0000313" key="2">
    <source>
        <dbReference type="Proteomes" id="UP000001514"/>
    </source>
</evidence>
<reference evidence="1 2" key="1">
    <citation type="journal article" date="2011" name="Science">
        <title>The Selaginella genome identifies genetic changes associated with the evolution of vascular plants.</title>
        <authorList>
            <person name="Banks J.A."/>
            <person name="Nishiyama T."/>
            <person name="Hasebe M."/>
            <person name="Bowman J.L."/>
            <person name="Gribskov M."/>
            <person name="dePamphilis C."/>
            <person name="Albert V.A."/>
            <person name="Aono N."/>
            <person name="Aoyama T."/>
            <person name="Ambrose B.A."/>
            <person name="Ashton N.W."/>
            <person name="Axtell M.J."/>
            <person name="Barker E."/>
            <person name="Barker M.S."/>
            <person name="Bennetzen J.L."/>
            <person name="Bonawitz N.D."/>
            <person name="Chapple C."/>
            <person name="Cheng C."/>
            <person name="Correa L.G."/>
            <person name="Dacre M."/>
            <person name="DeBarry J."/>
            <person name="Dreyer I."/>
            <person name="Elias M."/>
            <person name="Engstrom E.M."/>
            <person name="Estelle M."/>
            <person name="Feng L."/>
            <person name="Finet C."/>
            <person name="Floyd S.K."/>
            <person name="Frommer W.B."/>
            <person name="Fujita T."/>
            <person name="Gramzow L."/>
            <person name="Gutensohn M."/>
            <person name="Harholt J."/>
            <person name="Hattori M."/>
            <person name="Heyl A."/>
            <person name="Hirai T."/>
            <person name="Hiwatashi Y."/>
            <person name="Ishikawa M."/>
            <person name="Iwata M."/>
            <person name="Karol K.G."/>
            <person name="Koehler B."/>
            <person name="Kolukisaoglu U."/>
            <person name="Kubo M."/>
            <person name="Kurata T."/>
            <person name="Lalonde S."/>
            <person name="Li K."/>
            <person name="Li Y."/>
            <person name="Litt A."/>
            <person name="Lyons E."/>
            <person name="Manning G."/>
            <person name="Maruyama T."/>
            <person name="Michael T.P."/>
            <person name="Mikami K."/>
            <person name="Miyazaki S."/>
            <person name="Morinaga S."/>
            <person name="Murata T."/>
            <person name="Mueller-Roeber B."/>
            <person name="Nelson D.R."/>
            <person name="Obara M."/>
            <person name="Oguri Y."/>
            <person name="Olmstead R.G."/>
            <person name="Onodera N."/>
            <person name="Petersen B.L."/>
            <person name="Pils B."/>
            <person name="Prigge M."/>
            <person name="Rensing S.A."/>
            <person name="Riano-Pachon D.M."/>
            <person name="Roberts A.W."/>
            <person name="Sato Y."/>
            <person name="Scheller H.V."/>
            <person name="Schulz B."/>
            <person name="Schulz C."/>
            <person name="Shakirov E.V."/>
            <person name="Shibagaki N."/>
            <person name="Shinohara N."/>
            <person name="Shippen D.E."/>
            <person name="Soerensen I."/>
            <person name="Sotooka R."/>
            <person name="Sugimoto N."/>
            <person name="Sugita M."/>
            <person name="Sumikawa N."/>
            <person name="Tanurdzic M."/>
            <person name="Theissen G."/>
            <person name="Ulvskov P."/>
            <person name="Wakazuki S."/>
            <person name="Weng J.K."/>
            <person name="Willats W.W."/>
            <person name="Wipf D."/>
            <person name="Wolf P.G."/>
            <person name="Yang L."/>
            <person name="Zimmer A.D."/>
            <person name="Zhu Q."/>
            <person name="Mitros T."/>
            <person name="Hellsten U."/>
            <person name="Loque D."/>
            <person name="Otillar R."/>
            <person name="Salamov A."/>
            <person name="Schmutz J."/>
            <person name="Shapiro H."/>
            <person name="Lindquist E."/>
            <person name="Lucas S."/>
            <person name="Rokhsar D."/>
            <person name="Grigoriev I.V."/>
        </authorList>
    </citation>
    <scope>NUCLEOTIDE SEQUENCE [LARGE SCALE GENOMIC DNA]</scope>
</reference>
<sequence>MPLMVLYPGNQSIPMHVTWCCFKAVLLSRFFILDKLKEVAQEGRKHNSVRSGRGKRVGFHFLAELSELLYPRADRVGRDGVLNVKLLELISSDCGIEEEACQEGLIQYGLARLHAYGTLEVQDLDSLTEGSWRTIRTAYGYNAQSRSSGIGDGYEMIAVEMIAKAMDGMQPANLISRFLQDDVYTVTSHELEIPAKIVKPRIHSEQMAQMRHKARMCMLSTPDLETDTASQQQHPMTLIPVLVQVKTSKTLYQGSAFYLDLNKFSQHKSTFK</sequence>
<organism evidence="2">
    <name type="scientific">Selaginella moellendorffii</name>
    <name type="common">Spikemoss</name>
    <dbReference type="NCBI Taxonomy" id="88036"/>
    <lineage>
        <taxon>Eukaryota</taxon>
        <taxon>Viridiplantae</taxon>
        <taxon>Streptophyta</taxon>
        <taxon>Embryophyta</taxon>
        <taxon>Tracheophyta</taxon>
        <taxon>Lycopodiopsida</taxon>
        <taxon>Selaginellales</taxon>
        <taxon>Selaginellaceae</taxon>
        <taxon>Selaginella</taxon>
    </lineage>
</organism>
<protein>
    <submittedName>
        <fullName evidence="1">Uncharacterized protein</fullName>
    </submittedName>
</protein>
<dbReference type="AlphaFoldDB" id="D8QXS7"/>
<dbReference type="Proteomes" id="UP000001514">
    <property type="component" value="Unassembled WGS sequence"/>
</dbReference>
<gene>
    <name evidence="1" type="ORF">SELMODRAFT_404915</name>
</gene>
<proteinExistence type="predicted"/>
<dbReference type="EMBL" id="GL377568">
    <property type="protein sequence ID" value="EFJ35474.1"/>
    <property type="molecule type" value="Genomic_DNA"/>
</dbReference>
<dbReference type="HOGENOM" id="CLU_1024500_0_0_1"/>
<name>D8QXS7_SELML</name>
<dbReference type="InParanoid" id="D8QXS7"/>